<dbReference type="RefSeq" id="WP_022749300.1">
    <property type="nucleotide sequence ID" value="NZ_FOGW01000004.1"/>
</dbReference>
<dbReference type="Proteomes" id="UP000182471">
    <property type="component" value="Unassembled WGS sequence"/>
</dbReference>
<keyword evidence="2" id="KW-1133">Transmembrane helix</keyword>
<dbReference type="EMBL" id="FOGW01000004">
    <property type="protein sequence ID" value="SER47247.1"/>
    <property type="molecule type" value="Genomic_DNA"/>
</dbReference>
<keyword evidence="2" id="KW-0472">Membrane</keyword>
<evidence type="ECO:0000313" key="3">
    <source>
        <dbReference type="EMBL" id="SER47247.1"/>
    </source>
</evidence>
<evidence type="ECO:0000256" key="2">
    <source>
        <dbReference type="SAM" id="Phobius"/>
    </source>
</evidence>
<organism evidence="3 4">
    <name type="scientific">Lachnobacterium bovis</name>
    <dbReference type="NCBI Taxonomy" id="140626"/>
    <lineage>
        <taxon>Bacteria</taxon>
        <taxon>Bacillati</taxon>
        <taxon>Bacillota</taxon>
        <taxon>Clostridia</taxon>
        <taxon>Lachnospirales</taxon>
        <taxon>Lachnospiraceae</taxon>
        <taxon>Lachnobacterium</taxon>
    </lineage>
</organism>
<evidence type="ECO:0000313" key="4">
    <source>
        <dbReference type="Proteomes" id="UP000182471"/>
    </source>
</evidence>
<keyword evidence="4" id="KW-1185">Reference proteome</keyword>
<feature type="transmembrane region" description="Helical" evidence="2">
    <location>
        <begin position="47"/>
        <end position="63"/>
    </location>
</feature>
<keyword evidence="1" id="KW-0175">Coiled coil</keyword>
<dbReference type="OrthoDB" id="2055144at2"/>
<feature type="transmembrane region" description="Helical" evidence="2">
    <location>
        <begin position="69"/>
        <end position="92"/>
    </location>
</feature>
<proteinExistence type="predicted"/>
<reference evidence="4" key="1">
    <citation type="submission" date="2016-10" db="EMBL/GenBank/DDBJ databases">
        <authorList>
            <person name="Varghese N."/>
            <person name="Submissions S."/>
        </authorList>
    </citation>
    <scope>NUCLEOTIDE SEQUENCE [LARGE SCALE GENOMIC DNA]</scope>
    <source>
        <strain evidence="4">S1b</strain>
    </source>
</reference>
<dbReference type="AlphaFoldDB" id="A0A1H9PGH1"/>
<evidence type="ECO:0000256" key="1">
    <source>
        <dbReference type="SAM" id="Coils"/>
    </source>
</evidence>
<keyword evidence="2" id="KW-0812">Transmembrane</keyword>
<accession>A0A1H9PGH1</accession>
<feature type="coiled-coil region" evidence="1">
    <location>
        <begin position="18"/>
        <end position="45"/>
    </location>
</feature>
<protein>
    <submittedName>
        <fullName evidence="3">Uncharacterized protein</fullName>
    </submittedName>
</protein>
<gene>
    <name evidence="3" type="ORF">SAMN02910429_00253</name>
</gene>
<name>A0A1H9PGH1_9FIRM</name>
<sequence length="175" mass="20827">MKMTLIRLMKAYDICQKADEHILQKKAYEQEIEEMIKRYSKKVESRVLLDIFIVLVSTGLLSLGSKGALIYIISMLLFNLFITVDILSISLCKKKFIEQKKIEIELEERESVRIICEHENELNFLPNEFRNIDAIEYMLGVLKNDDAYSLEFIYRMCRRHLHNKKRQFLCNIEQI</sequence>